<dbReference type="PANTHER" id="PTHR10073">
    <property type="entry name" value="DNA MISMATCH REPAIR PROTEIN MLH, PMS, MUTL"/>
    <property type="match status" value="1"/>
</dbReference>
<comment type="caution">
    <text evidence="7">The sequence shown here is derived from an EMBL/GenBank/DDBJ whole genome shotgun (WGS) entry which is preliminary data.</text>
</comment>
<dbReference type="Gene3D" id="3.30.1540.20">
    <property type="entry name" value="MutL, C-terminal domain, dimerisation subdomain"/>
    <property type="match status" value="1"/>
</dbReference>
<dbReference type="CDD" id="cd03484">
    <property type="entry name" value="MutL_Trans_hPMS_2_like"/>
    <property type="match status" value="1"/>
</dbReference>
<dbReference type="InterPro" id="IPR014762">
    <property type="entry name" value="DNA_mismatch_repair_CS"/>
</dbReference>
<dbReference type="NCBIfam" id="TIGR00585">
    <property type="entry name" value="mutl"/>
    <property type="match status" value="1"/>
</dbReference>
<feature type="domain" description="MutL C-terminal dimerisation" evidence="5">
    <location>
        <begin position="799"/>
        <end position="953"/>
    </location>
</feature>
<keyword evidence="2" id="KW-0227">DNA damage</keyword>
<dbReference type="CDD" id="cd16926">
    <property type="entry name" value="HATPase_MutL-MLH-PMS-like"/>
    <property type="match status" value="1"/>
</dbReference>
<dbReference type="InterPro" id="IPR002099">
    <property type="entry name" value="MutL/Mlh/PMS"/>
</dbReference>
<dbReference type="SUPFAM" id="SSF54211">
    <property type="entry name" value="Ribosomal protein S5 domain 2-like"/>
    <property type="match status" value="1"/>
</dbReference>
<dbReference type="FunFam" id="3.30.1370.100:FF:000001">
    <property type="entry name" value="Mismatch repair endonuclease pms1, putative"/>
    <property type="match status" value="1"/>
</dbReference>
<dbReference type="SUPFAM" id="SSF55874">
    <property type="entry name" value="ATPase domain of HSP90 chaperone/DNA topoisomerase II/histidine kinase"/>
    <property type="match status" value="1"/>
</dbReference>
<gene>
    <name evidence="7" type="ORF">EIP91_006832</name>
</gene>
<dbReference type="GO" id="GO:0032389">
    <property type="term" value="C:MutLalpha complex"/>
    <property type="evidence" value="ECO:0007669"/>
    <property type="project" value="TreeGrafter"/>
</dbReference>
<feature type="compositionally biased region" description="Pro residues" evidence="4">
    <location>
        <begin position="486"/>
        <end position="505"/>
    </location>
</feature>
<dbReference type="PROSITE" id="PS00058">
    <property type="entry name" value="DNA_MISMATCH_REPAIR_1"/>
    <property type="match status" value="1"/>
</dbReference>
<dbReference type="GO" id="GO:0140664">
    <property type="term" value="F:ATP-dependent DNA damage sensor activity"/>
    <property type="evidence" value="ECO:0007669"/>
    <property type="project" value="InterPro"/>
</dbReference>
<feature type="compositionally biased region" description="Low complexity" evidence="4">
    <location>
        <begin position="506"/>
        <end position="520"/>
    </location>
</feature>
<dbReference type="InterPro" id="IPR042120">
    <property type="entry name" value="MutL_C_dimsub"/>
</dbReference>
<dbReference type="GO" id="GO:0030983">
    <property type="term" value="F:mismatched DNA binding"/>
    <property type="evidence" value="ECO:0007669"/>
    <property type="project" value="InterPro"/>
</dbReference>
<dbReference type="GO" id="GO:0016887">
    <property type="term" value="F:ATP hydrolysis activity"/>
    <property type="evidence" value="ECO:0007669"/>
    <property type="project" value="InterPro"/>
</dbReference>
<proteinExistence type="inferred from homology"/>
<dbReference type="STRING" id="92696.A0A4R0R580"/>
<evidence type="ECO:0000259" key="6">
    <source>
        <dbReference type="SMART" id="SM01340"/>
    </source>
</evidence>
<dbReference type="SMART" id="SM00853">
    <property type="entry name" value="MutL_C"/>
    <property type="match status" value="1"/>
</dbReference>
<dbReference type="InterPro" id="IPR038973">
    <property type="entry name" value="MutL/Mlh/Pms-like"/>
</dbReference>
<dbReference type="GO" id="GO:0005524">
    <property type="term" value="F:ATP binding"/>
    <property type="evidence" value="ECO:0007669"/>
    <property type="project" value="InterPro"/>
</dbReference>
<protein>
    <recommendedName>
        <fullName evidence="3">DNA mismatch repair protein PMS1</fullName>
    </recommendedName>
</protein>
<dbReference type="InterPro" id="IPR036890">
    <property type="entry name" value="HATPase_C_sf"/>
</dbReference>
<dbReference type="InterPro" id="IPR014721">
    <property type="entry name" value="Ribsml_uS5_D2-typ_fold_subgr"/>
</dbReference>
<dbReference type="PANTHER" id="PTHR10073:SF52">
    <property type="entry name" value="MISMATCH REPAIR ENDONUCLEASE PMS2"/>
    <property type="match status" value="1"/>
</dbReference>
<dbReference type="AlphaFoldDB" id="A0A4R0R580"/>
<comment type="similarity">
    <text evidence="1">Belongs to the DNA mismatch repair MutL/HexB family.</text>
</comment>
<feature type="compositionally biased region" description="Polar residues" evidence="4">
    <location>
        <begin position="562"/>
        <end position="575"/>
    </location>
</feature>
<dbReference type="Pfam" id="PF01119">
    <property type="entry name" value="DNA_mis_repair"/>
    <property type="match status" value="1"/>
</dbReference>
<dbReference type="GO" id="GO:0000710">
    <property type="term" value="P:meiotic mismatch repair"/>
    <property type="evidence" value="ECO:0007669"/>
    <property type="project" value="UniProtKB-ARBA"/>
</dbReference>
<dbReference type="SUPFAM" id="SSF118116">
    <property type="entry name" value="DNA mismatch repair protein MutL"/>
    <property type="match status" value="1"/>
</dbReference>
<dbReference type="Proteomes" id="UP000292702">
    <property type="component" value="Unassembled WGS sequence"/>
</dbReference>
<dbReference type="InterPro" id="IPR013507">
    <property type="entry name" value="DNA_mismatch_S5_2-like"/>
</dbReference>
<evidence type="ECO:0000256" key="3">
    <source>
        <dbReference type="ARBA" id="ARBA00070941"/>
    </source>
</evidence>
<feature type="compositionally biased region" description="Polar residues" evidence="4">
    <location>
        <begin position="530"/>
        <end position="540"/>
    </location>
</feature>
<feature type="domain" description="DNA mismatch repair protein S5" evidence="6">
    <location>
        <begin position="227"/>
        <end position="368"/>
    </location>
</feature>
<keyword evidence="8" id="KW-1185">Reference proteome</keyword>
<name>A0A4R0R580_9APHY</name>
<evidence type="ECO:0000259" key="5">
    <source>
        <dbReference type="SMART" id="SM00853"/>
    </source>
</evidence>
<feature type="compositionally biased region" description="Acidic residues" evidence="4">
    <location>
        <begin position="597"/>
        <end position="613"/>
    </location>
</feature>
<feature type="region of interest" description="Disordered" evidence="4">
    <location>
        <begin position="692"/>
        <end position="717"/>
    </location>
</feature>
<dbReference type="InterPro" id="IPR020568">
    <property type="entry name" value="Ribosomal_Su5_D2-typ_SF"/>
</dbReference>
<dbReference type="InterPro" id="IPR014790">
    <property type="entry name" value="MutL_C"/>
</dbReference>
<evidence type="ECO:0000256" key="1">
    <source>
        <dbReference type="ARBA" id="ARBA00006082"/>
    </source>
</evidence>
<feature type="region of interest" description="Disordered" evidence="4">
    <location>
        <begin position="668"/>
        <end position="687"/>
    </location>
</feature>
<dbReference type="Pfam" id="PF13589">
    <property type="entry name" value="HATPase_c_3"/>
    <property type="match status" value="1"/>
</dbReference>
<feature type="region of interest" description="Disordered" evidence="4">
    <location>
        <begin position="419"/>
        <end position="633"/>
    </location>
</feature>
<dbReference type="Gene3D" id="3.30.565.10">
    <property type="entry name" value="Histidine kinase-like ATPase, C-terminal domain"/>
    <property type="match status" value="1"/>
</dbReference>
<evidence type="ECO:0000256" key="4">
    <source>
        <dbReference type="SAM" id="MobiDB-lite"/>
    </source>
</evidence>
<feature type="compositionally biased region" description="Polar residues" evidence="4">
    <location>
        <begin position="704"/>
        <end position="717"/>
    </location>
</feature>
<reference evidence="7 8" key="1">
    <citation type="submission" date="2018-11" db="EMBL/GenBank/DDBJ databases">
        <title>Genome assembly of Steccherinum ochraceum LE-BIN_3174, the white-rot fungus of the Steccherinaceae family (The Residual Polyporoid clade, Polyporales, Basidiomycota).</title>
        <authorList>
            <person name="Fedorova T.V."/>
            <person name="Glazunova O.A."/>
            <person name="Landesman E.O."/>
            <person name="Moiseenko K.V."/>
            <person name="Psurtseva N.V."/>
            <person name="Savinova O.S."/>
            <person name="Shakhova N.V."/>
            <person name="Tyazhelova T.V."/>
            <person name="Vasina D.V."/>
        </authorList>
    </citation>
    <scope>NUCLEOTIDE SEQUENCE [LARGE SCALE GENOMIC DNA]</scope>
    <source>
        <strain evidence="7 8">LE-BIN_3174</strain>
    </source>
</reference>
<dbReference type="EMBL" id="RWJN01000369">
    <property type="protein sequence ID" value="TCD62462.1"/>
    <property type="molecule type" value="Genomic_DNA"/>
</dbReference>
<dbReference type="SMART" id="SM01340">
    <property type="entry name" value="DNA_mis_repair"/>
    <property type="match status" value="1"/>
</dbReference>
<organism evidence="7 8">
    <name type="scientific">Steccherinum ochraceum</name>
    <dbReference type="NCBI Taxonomy" id="92696"/>
    <lineage>
        <taxon>Eukaryota</taxon>
        <taxon>Fungi</taxon>
        <taxon>Dikarya</taxon>
        <taxon>Basidiomycota</taxon>
        <taxon>Agaricomycotina</taxon>
        <taxon>Agaricomycetes</taxon>
        <taxon>Polyporales</taxon>
        <taxon>Steccherinaceae</taxon>
        <taxon>Steccherinum</taxon>
    </lineage>
</organism>
<sequence length="957" mass="103847">MSQSTTAIKAIDTQSIHRITSGQVVIDLQTAVKELVENSLDAGATSIEVRFKEYGVESIEIIDNGSGIASGDYEAVALKHHTSKLESFEDLSSVMTFGFRGEALSSLCALCDSVTVCTATSTEAPIGTVLEFDRAGKLVSKSGKVARQPGTTVAVTGLFKPLPVRRKELERNAKREFGKALNLLNAYALVPCAKENKGVRLTCSNTIKGRKTVQLRTDGTPSSRSSLSALWGPKALENIVDLDLEFDVEAEKSVLRRQGVLDKGASRSIRVRVSGLTSKFVVGGGRSGTDRQFFFVNGRPCLPSKVQKAFNEVYRTFNATQSPFVVADFIVPTDSLDINVSPDKRTVFIHSENSLIQALKTALEEKFSSSRATYDLSTQITAKPASPSEAPSNRKPLFLEEDAQEDDPVVAITPKTVVEPQDEGFGEPALLKQSPTSLASPADDDDVHVVIPEDSEAPLDAPNAAVPPDPPMSPTATQMRIDHPIHSPPPEPSPRPSSKPRPVFPPARSSHSSTSRAPTSTRRDKGVQMVLSTQNTSWNLRRSAADSDSDRPRKKQKRSEGSSRSVVPSTSQQGLLKTLAEFARTGSQVTFGKTAEEREEEGVSSDDLDEEERENLGSGASNDDEDDLESDVHDETMLNVSLVSEPDIVEEDDEADVLAEDMMSVCEDAPATSPSHTPGPPDFLLDTSLSQVDASEGAEGVDATSISSPGTPSSQEVVRTVDEDGISMRFNLDGITASWQSLGERLTALRAAPAVVERMSEEQAVLTRDAGLKSTEEDGKASEVLSRVLDKADFLTMQVVGQFNKGFVITRLRKDSDGNLDHPKEHRGLSVIDDLFIVDQHAADEKYNFERLQATTRIEAQKLYRPLPLELTAADELVAVENMDVLRENGFEVAVSADESVDGGRHLSLVAQPISKNTVFDMKDLEELIHLMHDQPRGSDGQMLQSSKYVRYASVPV</sequence>
<dbReference type="Gene3D" id="3.30.230.10">
    <property type="match status" value="1"/>
</dbReference>
<dbReference type="InterPro" id="IPR037198">
    <property type="entry name" value="MutL_C_sf"/>
</dbReference>
<dbReference type="OrthoDB" id="10263226at2759"/>
<accession>A0A4R0R580</accession>
<evidence type="ECO:0000313" key="8">
    <source>
        <dbReference type="Proteomes" id="UP000292702"/>
    </source>
</evidence>
<evidence type="ECO:0000256" key="2">
    <source>
        <dbReference type="ARBA" id="ARBA00022763"/>
    </source>
</evidence>
<dbReference type="Pfam" id="PF08676">
    <property type="entry name" value="MutL_C"/>
    <property type="match status" value="1"/>
</dbReference>
<dbReference type="FunFam" id="3.30.565.10:FF:000014">
    <property type="entry name" value="Mismatch repair endonuclease pms1, putative"/>
    <property type="match status" value="1"/>
</dbReference>
<evidence type="ECO:0000313" key="7">
    <source>
        <dbReference type="EMBL" id="TCD62462.1"/>
    </source>
</evidence>